<evidence type="ECO:0000313" key="4">
    <source>
        <dbReference type="Proteomes" id="UP000075714"/>
    </source>
</evidence>
<dbReference type="GO" id="GO:0004674">
    <property type="term" value="F:protein serine/threonine kinase activity"/>
    <property type="evidence" value="ECO:0007669"/>
    <property type="project" value="TreeGrafter"/>
</dbReference>
<dbReference type="Proteomes" id="UP000075714">
    <property type="component" value="Unassembled WGS sequence"/>
</dbReference>
<dbReference type="PROSITE" id="PS50011">
    <property type="entry name" value="PROTEIN_KINASE_DOM"/>
    <property type="match status" value="1"/>
</dbReference>
<organism evidence="3 4">
    <name type="scientific">Gonium pectorale</name>
    <name type="common">Green alga</name>
    <dbReference type="NCBI Taxonomy" id="33097"/>
    <lineage>
        <taxon>Eukaryota</taxon>
        <taxon>Viridiplantae</taxon>
        <taxon>Chlorophyta</taxon>
        <taxon>core chlorophytes</taxon>
        <taxon>Chlorophyceae</taxon>
        <taxon>CS clade</taxon>
        <taxon>Chlamydomonadales</taxon>
        <taxon>Volvocaceae</taxon>
        <taxon>Gonium</taxon>
    </lineage>
</organism>
<dbReference type="InterPro" id="IPR000719">
    <property type="entry name" value="Prot_kinase_dom"/>
</dbReference>
<dbReference type="InterPro" id="IPR008266">
    <property type="entry name" value="Tyr_kinase_AS"/>
</dbReference>
<sequence length="377" mass="39448">MKTVTGGNGGDGGGGALGNVENVIPILRCPCPRSSMPPLPPSTLQRPRTDPAMADSAVFSTDSNLLATSMTNVTNLLDEQNTSSATALATAAAGGSPTGSITAAAARAAADALPADLEVVVHTGLGIASGVAYLHSRSIIHGDLSANNVLLMRTGKPAMPVVAKLSDFGLSMRLPAGQDHLKDVHHGTPYYQCPEVMERGTCSLAADVYSLGVLLWELYHGPPPWRGRRRGPAAKAKQQQQSPPPPREYLITNHRSRDGTAAGEAAEEPPHKLGLGSDGVWHDPGYSLRACDVLQFAPHCPNRYARLVRRCLAADPRDRPSARSVVKELLRMERGIAAAAAATAATAAAATTTAAVPASAAPAELVRPEWDVHVVWC</sequence>
<accession>A0A150FUD5</accession>
<dbReference type="SUPFAM" id="SSF56112">
    <property type="entry name" value="Protein kinase-like (PK-like)"/>
    <property type="match status" value="1"/>
</dbReference>
<dbReference type="PROSITE" id="PS00109">
    <property type="entry name" value="PROTEIN_KINASE_TYR"/>
    <property type="match status" value="1"/>
</dbReference>
<feature type="domain" description="Protein kinase" evidence="2">
    <location>
        <begin position="6"/>
        <end position="331"/>
    </location>
</feature>
<dbReference type="InterPro" id="IPR051681">
    <property type="entry name" value="Ser/Thr_Kinases-Pseudokinases"/>
</dbReference>
<dbReference type="OrthoDB" id="540525at2759"/>
<feature type="region of interest" description="Disordered" evidence="1">
    <location>
        <begin position="226"/>
        <end position="252"/>
    </location>
</feature>
<dbReference type="STRING" id="33097.A0A150FUD5"/>
<evidence type="ECO:0000313" key="3">
    <source>
        <dbReference type="EMBL" id="KXZ41188.1"/>
    </source>
</evidence>
<proteinExistence type="predicted"/>
<comment type="caution">
    <text evidence="3">The sequence shown here is derived from an EMBL/GenBank/DDBJ whole genome shotgun (WGS) entry which is preliminary data.</text>
</comment>
<reference evidence="4" key="1">
    <citation type="journal article" date="2016" name="Nat. Commun.">
        <title>The Gonium pectorale genome demonstrates co-option of cell cycle regulation during the evolution of multicellularity.</title>
        <authorList>
            <person name="Hanschen E.R."/>
            <person name="Marriage T.N."/>
            <person name="Ferris P.J."/>
            <person name="Hamaji T."/>
            <person name="Toyoda A."/>
            <person name="Fujiyama A."/>
            <person name="Neme R."/>
            <person name="Noguchi H."/>
            <person name="Minakuchi Y."/>
            <person name="Suzuki M."/>
            <person name="Kawai-Toyooka H."/>
            <person name="Smith D.R."/>
            <person name="Sparks H."/>
            <person name="Anderson J."/>
            <person name="Bakaric R."/>
            <person name="Luria V."/>
            <person name="Karger A."/>
            <person name="Kirschner M.W."/>
            <person name="Durand P.M."/>
            <person name="Michod R.E."/>
            <person name="Nozaki H."/>
            <person name="Olson B.J."/>
        </authorList>
    </citation>
    <scope>NUCLEOTIDE SEQUENCE [LARGE SCALE GENOMIC DNA]</scope>
    <source>
        <strain evidence="4">NIES-2863</strain>
    </source>
</reference>
<dbReference type="EMBL" id="LSYV01000667">
    <property type="protein sequence ID" value="KXZ41188.1"/>
    <property type="molecule type" value="Genomic_DNA"/>
</dbReference>
<dbReference type="InterPro" id="IPR011009">
    <property type="entry name" value="Kinase-like_dom_sf"/>
</dbReference>
<name>A0A150FUD5_GONPE</name>
<dbReference type="PANTHER" id="PTHR44329:SF214">
    <property type="entry name" value="PROTEIN KINASE DOMAIN-CONTAINING PROTEIN"/>
    <property type="match status" value="1"/>
</dbReference>
<keyword evidence="4" id="KW-1185">Reference proteome</keyword>
<dbReference type="Pfam" id="PF00069">
    <property type="entry name" value="Pkinase"/>
    <property type="match status" value="1"/>
</dbReference>
<dbReference type="AlphaFoldDB" id="A0A150FUD5"/>
<evidence type="ECO:0000259" key="2">
    <source>
        <dbReference type="PROSITE" id="PS50011"/>
    </source>
</evidence>
<dbReference type="Gene3D" id="1.10.510.10">
    <property type="entry name" value="Transferase(Phosphotransferase) domain 1"/>
    <property type="match status" value="1"/>
</dbReference>
<protein>
    <recommendedName>
        <fullName evidence="2">Protein kinase domain-containing protein</fullName>
    </recommendedName>
</protein>
<evidence type="ECO:0000256" key="1">
    <source>
        <dbReference type="SAM" id="MobiDB-lite"/>
    </source>
</evidence>
<dbReference type="GO" id="GO:0005524">
    <property type="term" value="F:ATP binding"/>
    <property type="evidence" value="ECO:0007669"/>
    <property type="project" value="InterPro"/>
</dbReference>
<dbReference type="PANTHER" id="PTHR44329">
    <property type="entry name" value="SERINE/THREONINE-PROTEIN KINASE TNNI3K-RELATED"/>
    <property type="match status" value="1"/>
</dbReference>
<gene>
    <name evidence="3" type="ORF">GPECTOR_670g800</name>
</gene>